<comment type="caution">
    <text evidence="6">The sequence shown here is derived from an EMBL/GenBank/DDBJ whole genome shotgun (WGS) entry which is preliminary data.</text>
</comment>
<evidence type="ECO:0000256" key="1">
    <source>
        <dbReference type="ARBA" id="ARBA00004173"/>
    </source>
</evidence>
<evidence type="ECO:0000313" key="6">
    <source>
        <dbReference type="EMBL" id="CAH2352653.1"/>
    </source>
</evidence>
<organism evidence="6 7">
    <name type="scientific">[Candida] railenensis</name>
    <dbReference type="NCBI Taxonomy" id="45579"/>
    <lineage>
        <taxon>Eukaryota</taxon>
        <taxon>Fungi</taxon>
        <taxon>Dikarya</taxon>
        <taxon>Ascomycota</taxon>
        <taxon>Saccharomycotina</taxon>
        <taxon>Pichiomycetes</taxon>
        <taxon>Debaryomycetaceae</taxon>
        <taxon>Kurtzmaniella</taxon>
    </lineage>
</organism>
<proteinExistence type="inferred from homology"/>
<evidence type="ECO:0000256" key="4">
    <source>
        <dbReference type="RuleBase" id="RU368087"/>
    </source>
</evidence>
<comment type="subcellular location">
    <subcellularLocation>
        <location evidence="1">Mitochondrion</location>
    </subcellularLocation>
</comment>
<evidence type="ECO:0000256" key="5">
    <source>
        <dbReference type="SAM" id="Coils"/>
    </source>
</evidence>
<name>A0A9P0QQM3_9ASCO</name>
<dbReference type="EMBL" id="CAKXYY010000007">
    <property type="protein sequence ID" value="CAH2352653.1"/>
    <property type="molecule type" value="Genomic_DNA"/>
</dbReference>
<feature type="coiled-coil region" evidence="5">
    <location>
        <begin position="46"/>
        <end position="73"/>
    </location>
</feature>
<keyword evidence="5" id="KW-0175">Coiled coil</keyword>
<evidence type="ECO:0000313" key="7">
    <source>
        <dbReference type="Proteomes" id="UP000837801"/>
    </source>
</evidence>
<sequence length="77" mass="8678">MLSQVSRRALSVRSFSTSRIAFAAPPSGGKDSFREKENAEEAAYVRKHEAEQLAKLREELAKQKTKIAELEESINKK</sequence>
<dbReference type="Pfam" id="PF04568">
    <property type="entry name" value="IATP"/>
    <property type="match status" value="1"/>
</dbReference>
<evidence type="ECO:0000256" key="2">
    <source>
        <dbReference type="ARBA" id="ARBA00010901"/>
    </source>
</evidence>
<comment type="function">
    <text evidence="4">Inhibits the enzyme activity of ATPase.</text>
</comment>
<dbReference type="OrthoDB" id="5532350at2759"/>
<dbReference type="InterPro" id="IPR007648">
    <property type="entry name" value="ATPase_inhibitor_mt"/>
</dbReference>
<gene>
    <name evidence="6" type="ORF">CLIB1423_07S04500</name>
</gene>
<dbReference type="Proteomes" id="UP000837801">
    <property type="component" value="Unassembled WGS sequence"/>
</dbReference>
<reference evidence="6" key="1">
    <citation type="submission" date="2022-03" db="EMBL/GenBank/DDBJ databases">
        <authorList>
            <person name="Legras J.-L."/>
            <person name="Devillers H."/>
            <person name="Grondin C."/>
        </authorList>
    </citation>
    <scope>NUCLEOTIDE SEQUENCE</scope>
    <source>
        <strain evidence="6">CLIB 1423</strain>
    </source>
</reference>
<dbReference type="GO" id="GO:0005739">
    <property type="term" value="C:mitochondrion"/>
    <property type="evidence" value="ECO:0007669"/>
    <property type="project" value="UniProtKB-SubCell"/>
</dbReference>
<dbReference type="AlphaFoldDB" id="A0A9P0QQM3"/>
<protein>
    <recommendedName>
        <fullName evidence="4">ATPase inhibitor, mitochondrial</fullName>
    </recommendedName>
</protein>
<keyword evidence="7" id="KW-1185">Reference proteome</keyword>
<keyword evidence="3" id="KW-0496">Mitochondrion</keyword>
<dbReference type="GO" id="GO:0042030">
    <property type="term" value="F:ATPase inhibitor activity"/>
    <property type="evidence" value="ECO:0007669"/>
    <property type="project" value="InterPro"/>
</dbReference>
<comment type="similarity">
    <text evidence="2 4">Belongs to the ATPase inhibitor family.</text>
</comment>
<evidence type="ECO:0000256" key="3">
    <source>
        <dbReference type="ARBA" id="ARBA00023128"/>
    </source>
</evidence>
<accession>A0A9P0QQM3</accession>
<dbReference type="Gene3D" id="1.20.5.500">
    <property type="entry name" value="Single helix bin"/>
    <property type="match status" value="1"/>
</dbReference>